<dbReference type="PROSITE" id="PS50006">
    <property type="entry name" value="FHA_DOMAIN"/>
    <property type="match status" value="1"/>
</dbReference>
<name>A0A839K6J3_9FIRM</name>
<dbReference type="SMART" id="SM00240">
    <property type="entry name" value="FHA"/>
    <property type="match status" value="1"/>
</dbReference>
<feature type="transmembrane region" description="Helical" evidence="2">
    <location>
        <begin position="313"/>
        <end position="332"/>
    </location>
</feature>
<dbReference type="InterPro" id="IPR050923">
    <property type="entry name" value="Cell_Proc_Reg/RNA_Proc"/>
</dbReference>
<dbReference type="PANTHER" id="PTHR23308">
    <property type="entry name" value="NUCLEAR INHIBITOR OF PROTEIN PHOSPHATASE-1"/>
    <property type="match status" value="1"/>
</dbReference>
<evidence type="ECO:0000313" key="4">
    <source>
        <dbReference type="EMBL" id="MBB2184689.1"/>
    </source>
</evidence>
<feature type="compositionally biased region" description="Basic and acidic residues" evidence="1">
    <location>
        <begin position="188"/>
        <end position="202"/>
    </location>
</feature>
<keyword evidence="2" id="KW-1133">Transmembrane helix</keyword>
<protein>
    <submittedName>
        <fullName evidence="4">FHA domain-containing protein</fullName>
    </submittedName>
</protein>
<dbReference type="CDD" id="cd00060">
    <property type="entry name" value="FHA"/>
    <property type="match status" value="1"/>
</dbReference>
<dbReference type="SUPFAM" id="SSF49879">
    <property type="entry name" value="SMAD/FHA domain"/>
    <property type="match status" value="1"/>
</dbReference>
<accession>A0A839K6J3</accession>
<feature type="region of interest" description="Disordered" evidence="1">
    <location>
        <begin position="343"/>
        <end position="371"/>
    </location>
</feature>
<evidence type="ECO:0000256" key="2">
    <source>
        <dbReference type="SAM" id="Phobius"/>
    </source>
</evidence>
<dbReference type="InterPro" id="IPR000253">
    <property type="entry name" value="FHA_dom"/>
</dbReference>
<proteinExistence type="predicted"/>
<evidence type="ECO:0000256" key="1">
    <source>
        <dbReference type="SAM" id="MobiDB-lite"/>
    </source>
</evidence>
<gene>
    <name evidence="4" type="ORF">H0486_17625</name>
</gene>
<dbReference type="InterPro" id="IPR008984">
    <property type="entry name" value="SMAD_FHA_dom_sf"/>
</dbReference>
<dbReference type="EMBL" id="JACEGA010000001">
    <property type="protein sequence ID" value="MBB2184689.1"/>
    <property type="molecule type" value="Genomic_DNA"/>
</dbReference>
<keyword evidence="2" id="KW-0812">Transmembrane</keyword>
<comment type="caution">
    <text evidence="4">The sequence shown here is derived from an EMBL/GenBank/DDBJ whole genome shotgun (WGS) entry which is preliminary data.</text>
</comment>
<feature type="region of interest" description="Disordered" evidence="1">
    <location>
        <begin position="188"/>
        <end position="222"/>
    </location>
</feature>
<dbReference type="Gene3D" id="2.60.200.20">
    <property type="match status" value="1"/>
</dbReference>
<dbReference type="RefSeq" id="WP_228354252.1">
    <property type="nucleotide sequence ID" value="NZ_JACEGA010000001.1"/>
</dbReference>
<reference evidence="4 5" key="1">
    <citation type="submission" date="2020-07" db="EMBL/GenBank/DDBJ databases">
        <title>Characterization and genome sequencing of isolate MD1, a novel member within the family Lachnospiraceae.</title>
        <authorList>
            <person name="Rettenmaier R."/>
            <person name="Di Bello L."/>
            <person name="Zinser C."/>
            <person name="Scheitz K."/>
            <person name="Liebl W."/>
            <person name="Zverlov V."/>
        </authorList>
    </citation>
    <scope>NUCLEOTIDE SEQUENCE [LARGE SCALE GENOMIC DNA]</scope>
    <source>
        <strain evidence="4 5">MD1</strain>
    </source>
</reference>
<keyword evidence="5" id="KW-1185">Reference proteome</keyword>
<organism evidence="4 5">
    <name type="scientific">Variimorphobacter saccharofermentans</name>
    <dbReference type="NCBI Taxonomy" id="2755051"/>
    <lineage>
        <taxon>Bacteria</taxon>
        <taxon>Bacillati</taxon>
        <taxon>Bacillota</taxon>
        <taxon>Clostridia</taxon>
        <taxon>Lachnospirales</taxon>
        <taxon>Lachnospiraceae</taxon>
        <taxon>Variimorphobacter</taxon>
    </lineage>
</organism>
<dbReference type="Pfam" id="PF00498">
    <property type="entry name" value="FHA"/>
    <property type="match status" value="1"/>
</dbReference>
<feature type="transmembrane region" description="Helical" evidence="2">
    <location>
        <begin position="277"/>
        <end position="301"/>
    </location>
</feature>
<dbReference type="Proteomes" id="UP000574276">
    <property type="component" value="Unassembled WGS sequence"/>
</dbReference>
<evidence type="ECO:0000313" key="5">
    <source>
        <dbReference type="Proteomes" id="UP000574276"/>
    </source>
</evidence>
<feature type="domain" description="FHA" evidence="3">
    <location>
        <begin position="458"/>
        <end position="508"/>
    </location>
</feature>
<keyword evidence="2" id="KW-0472">Membrane</keyword>
<dbReference type="InterPro" id="IPR045962">
    <property type="entry name" value="DUF6382"/>
</dbReference>
<dbReference type="AlphaFoldDB" id="A0A839K6J3"/>
<sequence>MEVEYKKDLRNNYMVIKGEDYEEERYSIKMMEYQSLQGLLALNHKCLDNRVLYYYDITAKQSMFHYFDKTVLSYERLKKIISRILSVIDEVYNYLLNEDNFILQPDYIYLDVTTDEPYLCYYPGYQKNIKEQMNGLIEFLMNKVDYHDKEAVLLVYQLYSVSREEHFTFEQLHNLLNKQIEEMVPDNVKGKREPASTRKYEKTEEEYFTQRNEKQEEKSETTVLQKNKVKRKGILQQANTIQSKRTINRIKAKSDIPVMLERIEDEVEINTYPPATYLYTVLCLTGGVMIVIAALTSGILYNQFGNRMDYTKVCALLLILICTEGYFLKKIWDKKNKQARITPRKSYINPREDQEDPSSLHRDEKDEPEEGDILPEQVDVHEQAGLRASVFLRNTTQSQQEESYDSNPTCFLNEEAINCISEDALSPCINENKEQKEFMLKPVDEINYSTISITDFPFFIGKLKKNVDYCLKNDVVSRYHAKITKEQDQFYITDLNSTNGTYVNQEILQSYQKKEIQLGDEVAFANIRYIFLYDLC</sequence>
<feature type="compositionally biased region" description="Basic and acidic residues" evidence="1">
    <location>
        <begin position="211"/>
        <end position="220"/>
    </location>
</feature>
<evidence type="ECO:0000259" key="3">
    <source>
        <dbReference type="PROSITE" id="PS50006"/>
    </source>
</evidence>
<dbReference type="Pfam" id="PF19909">
    <property type="entry name" value="DUF6382"/>
    <property type="match status" value="1"/>
</dbReference>